<dbReference type="Proteomes" id="UP001307889">
    <property type="component" value="Chromosome 8"/>
</dbReference>
<reference evidence="1 2" key="1">
    <citation type="submission" date="2023-09" db="EMBL/GenBank/DDBJ databases">
        <title>Nesidiocoris tenuis whole genome shotgun sequence.</title>
        <authorList>
            <person name="Shibata T."/>
            <person name="Shimoda M."/>
            <person name="Kobayashi T."/>
            <person name="Uehara T."/>
        </authorList>
    </citation>
    <scope>NUCLEOTIDE SEQUENCE [LARGE SCALE GENOMIC DNA]</scope>
    <source>
        <strain evidence="1 2">Japan</strain>
    </source>
</reference>
<evidence type="ECO:0000313" key="1">
    <source>
        <dbReference type="EMBL" id="BES98057.1"/>
    </source>
</evidence>
<evidence type="ECO:0008006" key="3">
    <source>
        <dbReference type="Google" id="ProtNLM"/>
    </source>
</evidence>
<proteinExistence type="predicted"/>
<evidence type="ECO:0000313" key="2">
    <source>
        <dbReference type="Proteomes" id="UP001307889"/>
    </source>
</evidence>
<protein>
    <recommendedName>
        <fullName evidence="3">Reverse transcriptase domain-containing protein</fullName>
    </recommendedName>
</protein>
<gene>
    <name evidence="1" type="ORF">NTJ_10872</name>
</gene>
<name>A0ABN7B353_9HEMI</name>
<organism evidence="1 2">
    <name type="scientific">Nesidiocoris tenuis</name>
    <dbReference type="NCBI Taxonomy" id="355587"/>
    <lineage>
        <taxon>Eukaryota</taxon>
        <taxon>Metazoa</taxon>
        <taxon>Ecdysozoa</taxon>
        <taxon>Arthropoda</taxon>
        <taxon>Hexapoda</taxon>
        <taxon>Insecta</taxon>
        <taxon>Pterygota</taxon>
        <taxon>Neoptera</taxon>
        <taxon>Paraneoptera</taxon>
        <taxon>Hemiptera</taxon>
        <taxon>Heteroptera</taxon>
        <taxon>Panheteroptera</taxon>
        <taxon>Cimicomorpha</taxon>
        <taxon>Miridae</taxon>
        <taxon>Dicyphina</taxon>
        <taxon>Nesidiocoris</taxon>
    </lineage>
</organism>
<dbReference type="EMBL" id="AP028916">
    <property type="protein sequence ID" value="BES98057.1"/>
    <property type="molecule type" value="Genomic_DNA"/>
</dbReference>
<keyword evidence="2" id="KW-1185">Reference proteome</keyword>
<sequence length="259" mass="30149">MTRRFFQGVSLSCLVEEHRASHEVKEWFHSNGLAVNILKSRNLFLSARDVSSVASEDLATAKFLGVTLDHKLDWTNHCGALSKRCSSLVFLLRMLRDKLSRDSQLRVYYAYFQSVMAYGILCWGHSAGAGVVQHRAIRVIADLGFRDDCWKEFVRLHVLTLPSLFILESACYAHQHLERYEIMVEVHEHDPRHADAITIVRKMMTRCRGFDYWGVKFLNCLPAKCRDKRSSLFRARLKNLLVNKAFYSEEEFLMKQWNI</sequence>
<accession>A0ABN7B353</accession>